<dbReference type="eggNOG" id="COG2223">
    <property type="taxonomic scope" value="Bacteria"/>
</dbReference>
<sequence>MTSEHRRLVLSVYIPTLLLSFGQGVMIPVLPVYATRLGGDYGLAGVVVAAAWIGTTLFDMPTGLLLPRIGYRRAMLLGAGVFAAATTALGLAEAIPALIILRFLAGVGTAFWGLSRHAFITQAVPPAARGRVISVFGGINRLGHFTGPAVGGLIGKLYGLPTALIVSGALAGMAFVLAVVFVRDLPGTAPASRHGLDLSVLREAVAGNHRNVVAAGTAQIFGQMIRASRQIVIPLYANSLGLDDFQVGQIVSASSLVDVLLFVPAGIVMDRFGRKAAAVPSFTIMGLGMALVPFTETYWTLMAAALLLGFGNGIGSGTMMTLGADLAPPGRTGEFLGIWRFIGDTGQAIAPLAVGQLANLIGLALTAGATAGLGLLAAGTLTFFVRETHQARAAGRTGLARPAKRA</sequence>
<evidence type="ECO:0000259" key="8">
    <source>
        <dbReference type="PROSITE" id="PS50850"/>
    </source>
</evidence>
<feature type="transmembrane region" description="Helical" evidence="7">
    <location>
        <begin position="41"/>
        <end position="58"/>
    </location>
</feature>
<evidence type="ECO:0000256" key="2">
    <source>
        <dbReference type="ARBA" id="ARBA00022448"/>
    </source>
</evidence>
<dbReference type="GO" id="GO:0005886">
    <property type="term" value="C:plasma membrane"/>
    <property type="evidence" value="ECO:0007669"/>
    <property type="project" value="UniProtKB-SubCell"/>
</dbReference>
<accession>D1C5L5</accession>
<keyword evidence="6 7" id="KW-0472">Membrane</keyword>
<dbReference type="InterPro" id="IPR020846">
    <property type="entry name" value="MFS_dom"/>
</dbReference>
<dbReference type="Gene3D" id="1.20.1250.20">
    <property type="entry name" value="MFS general substrate transporter like domains"/>
    <property type="match status" value="2"/>
</dbReference>
<dbReference type="InParanoid" id="D1C5L5"/>
<gene>
    <name evidence="9" type="ordered locus">Sthe_0092</name>
</gene>
<dbReference type="CDD" id="cd17325">
    <property type="entry name" value="MFS_MdtG_SLC18_like"/>
    <property type="match status" value="1"/>
</dbReference>
<dbReference type="HOGENOM" id="CLU_001265_10_10_0"/>
<keyword evidence="3" id="KW-1003">Cell membrane</keyword>
<dbReference type="AlphaFoldDB" id="D1C5L5"/>
<evidence type="ECO:0000256" key="3">
    <source>
        <dbReference type="ARBA" id="ARBA00022475"/>
    </source>
</evidence>
<protein>
    <submittedName>
        <fullName evidence="9">Major facilitator superfamily MFS_1</fullName>
    </submittedName>
</protein>
<dbReference type="InterPro" id="IPR050171">
    <property type="entry name" value="MFS_Transporters"/>
</dbReference>
<dbReference type="PROSITE" id="PS50850">
    <property type="entry name" value="MFS"/>
    <property type="match status" value="1"/>
</dbReference>
<evidence type="ECO:0000256" key="1">
    <source>
        <dbReference type="ARBA" id="ARBA00004651"/>
    </source>
</evidence>
<dbReference type="STRING" id="479434.Sthe_0092"/>
<feature type="transmembrane region" description="Helical" evidence="7">
    <location>
        <begin position="163"/>
        <end position="182"/>
    </location>
</feature>
<dbReference type="RefSeq" id="WP_012870580.1">
    <property type="nucleotide sequence ID" value="NC_013523.1"/>
</dbReference>
<dbReference type="GO" id="GO:0022857">
    <property type="term" value="F:transmembrane transporter activity"/>
    <property type="evidence" value="ECO:0007669"/>
    <property type="project" value="InterPro"/>
</dbReference>
<dbReference type="KEGG" id="sti:Sthe_0092"/>
<evidence type="ECO:0000313" key="9">
    <source>
        <dbReference type="EMBL" id="ACZ37531.1"/>
    </source>
</evidence>
<evidence type="ECO:0000256" key="5">
    <source>
        <dbReference type="ARBA" id="ARBA00022989"/>
    </source>
</evidence>
<dbReference type="OrthoDB" id="9814001at2"/>
<keyword evidence="4 7" id="KW-0812">Transmembrane</keyword>
<dbReference type="Proteomes" id="UP000002027">
    <property type="component" value="Chromosome 1"/>
</dbReference>
<evidence type="ECO:0000256" key="6">
    <source>
        <dbReference type="ARBA" id="ARBA00023136"/>
    </source>
</evidence>
<dbReference type="InterPro" id="IPR036259">
    <property type="entry name" value="MFS_trans_sf"/>
</dbReference>
<keyword evidence="2" id="KW-0813">Transport</keyword>
<feature type="transmembrane region" description="Helical" evidence="7">
    <location>
        <begin position="360"/>
        <end position="385"/>
    </location>
</feature>
<dbReference type="Pfam" id="PF07690">
    <property type="entry name" value="MFS_1"/>
    <property type="match status" value="2"/>
</dbReference>
<evidence type="ECO:0000256" key="4">
    <source>
        <dbReference type="ARBA" id="ARBA00022692"/>
    </source>
</evidence>
<feature type="transmembrane region" description="Helical" evidence="7">
    <location>
        <begin position="276"/>
        <end position="295"/>
    </location>
</feature>
<feature type="domain" description="Major facilitator superfamily (MFS) profile" evidence="8">
    <location>
        <begin position="8"/>
        <end position="389"/>
    </location>
</feature>
<organism evidence="9 10">
    <name type="scientific">Sphaerobacter thermophilus (strain ATCC 49802 / DSM 20745 / KCCM 41009 / NCIMB 13125 / S 6022)</name>
    <dbReference type="NCBI Taxonomy" id="479434"/>
    <lineage>
        <taxon>Bacteria</taxon>
        <taxon>Pseudomonadati</taxon>
        <taxon>Thermomicrobiota</taxon>
        <taxon>Thermomicrobia</taxon>
        <taxon>Sphaerobacterales</taxon>
        <taxon>Sphaerobacterineae</taxon>
        <taxon>Sphaerobacteraceae</taxon>
        <taxon>Sphaerobacter</taxon>
    </lineage>
</organism>
<evidence type="ECO:0000313" key="10">
    <source>
        <dbReference type="Proteomes" id="UP000002027"/>
    </source>
</evidence>
<feature type="transmembrane region" description="Helical" evidence="7">
    <location>
        <begin position="12"/>
        <end position="35"/>
    </location>
</feature>
<dbReference type="FunCoup" id="D1C5L5">
    <property type="interactions" value="360"/>
</dbReference>
<keyword evidence="10" id="KW-1185">Reference proteome</keyword>
<dbReference type="EMBL" id="CP001823">
    <property type="protein sequence ID" value="ACZ37531.1"/>
    <property type="molecule type" value="Genomic_DNA"/>
</dbReference>
<dbReference type="PROSITE" id="PS00216">
    <property type="entry name" value="SUGAR_TRANSPORT_1"/>
    <property type="match status" value="1"/>
</dbReference>
<evidence type="ECO:0000256" key="7">
    <source>
        <dbReference type="SAM" id="Phobius"/>
    </source>
</evidence>
<dbReference type="PANTHER" id="PTHR23517:SF3">
    <property type="entry name" value="INTEGRAL MEMBRANE TRANSPORT PROTEIN"/>
    <property type="match status" value="1"/>
</dbReference>
<dbReference type="InterPro" id="IPR011701">
    <property type="entry name" value="MFS"/>
</dbReference>
<comment type="subcellular location">
    <subcellularLocation>
        <location evidence="1">Cell membrane</location>
        <topology evidence="1">Multi-pass membrane protein</topology>
    </subcellularLocation>
</comment>
<dbReference type="PANTHER" id="PTHR23517">
    <property type="entry name" value="RESISTANCE PROTEIN MDTM, PUTATIVE-RELATED-RELATED"/>
    <property type="match status" value="1"/>
</dbReference>
<reference evidence="10" key="1">
    <citation type="submission" date="2009-11" db="EMBL/GenBank/DDBJ databases">
        <title>The complete chromosome 1 of Sphaerobacter thermophilus DSM 20745.</title>
        <authorList>
            <person name="Lucas S."/>
            <person name="Copeland A."/>
            <person name="Lapidus A."/>
            <person name="Glavina del Rio T."/>
            <person name="Dalin E."/>
            <person name="Tice H."/>
            <person name="Bruce D."/>
            <person name="Goodwin L."/>
            <person name="Pitluck S."/>
            <person name="Kyrpides N."/>
            <person name="Mavromatis K."/>
            <person name="Ivanova N."/>
            <person name="Mikhailova N."/>
            <person name="LaButti K.M."/>
            <person name="Clum A."/>
            <person name="Sun H.I."/>
            <person name="Brettin T."/>
            <person name="Detter J.C."/>
            <person name="Han C."/>
            <person name="Larimer F."/>
            <person name="Land M."/>
            <person name="Hauser L."/>
            <person name="Markowitz V."/>
            <person name="Cheng J.F."/>
            <person name="Hugenholtz P."/>
            <person name="Woyke T."/>
            <person name="Wu D."/>
            <person name="Steenblock K."/>
            <person name="Schneider S."/>
            <person name="Pukall R."/>
            <person name="Goeker M."/>
            <person name="Klenk H.P."/>
            <person name="Eisen J.A."/>
        </authorList>
    </citation>
    <scope>NUCLEOTIDE SEQUENCE [LARGE SCALE GENOMIC DNA]</scope>
    <source>
        <strain evidence="10">ATCC 49802 / DSM 20745 / S 6022</strain>
    </source>
</reference>
<name>D1C5L5_SPHTD</name>
<proteinExistence type="predicted"/>
<dbReference type="InterPro" id="IPR005829">
    <property type="entry name" value="Sugar_transporter_CS"/>
</dbReference>
<keyword evidence="5 7" id="KW-1133">Transmembrane helix</keyword>
<dbReference type="SUPFAM" id="SSF103473">
    <property type="entry name" value="MFS general substrate transporter"/>
    <property type="match status" value="1"/>
</dbReference>
<reference evidence="9 10" key="2">
    <citation type="journal article" date="2010" name="Stand. Genomic Sci.">
        <title>Complete genome sequence of Desulfohalobium retbaense type strain (HR(100)).</title>
        <authorList>
            <person name="Spring S."/>
            <person name="Nolan M."/>
            <person name="Lapidus A."/>
            <person name="Glavina Del Rio T."/>
            <person name="Copeland A."/>
            <person name="Tice H."/>
            <person name="Cheng J.F."/>
            <person name="Lucas S."/>
            <person name="Land M."/>
            <person name="Chen F."/>
            <person name="Bruce D."/>
            <person name="Goodwin L."/>
            <person name="Pitluck S."/>
            <person name="Ivanova N."/>
            <person name="Mavromatis K."/>
            <person name="Mikhailova N."/>
            <person name="Pati A."/>
            <person name="Chen A."/>
            <person name="Palaniappan K."/>
            <person name="Hauser L."/>
            <person name="Chang Y.J."/>
            <person name="Jeffries C.D."/>
            <person name="Munk C."/>
            <person name="Kiss H."/>
            <person name="Chain P."/>
            <person name="Han C."/>
            <person name="Brettin T."/>
            <person name="Detter J.C."/>
            <person name="Schuler E."/>
            <person name="Goker M."/>
            <person name="Rohde M."/>
            <person name="Bristow J."/>
            <person name="Eisen J.A."/>
            <person name="Markowitz V."/>
            <person name="Hugenholtz P."/>
            <person name="Kyrpides N.C."/>
            <person name="Klenk H.P."/>
        </authorList>
    </citation>
    <scope>NUCLEOTIDE SEQUENCE [LARGE SCALE GENOMIC DNA]</scope>
    <source>
        <strain evidence="10">ATCC 49802 / DSM 20745 / S 6022</strain>
    </source>
</reference>